<dbReference type="PANTHER" id="PTHR22798">
    <property type="entry name" value="MCT-1 PROTEIN"/>
    <property type="match status" value="1"/>
</dbReference>
<dbReference type="EMBL" id="PNIM01000003">
    <property type="protein sequence ID" value="PMB75968.1"/>
    <property type="molecule type" value="Genomic_DNA"/>
</dbReference>
<reference evidence="2" key="2">
    <citation type="journal article" date="2020" name="mSystems">
        <title>Genome- and Community-Level Interaction Insights into Carbon Utilization and Element Cycling Functions of Hydrothermarchaeota in Hydrothermal Sediment.</title>
        <authorList>
            <person name="Zhou Z."/>
            <person name="Liu Y."/>
            <person name="Xu W."/>
            <person name="Pan J."/>
            <person name="Luo Z.H."/>
            <person name="Li M."/>
        </authorList>
    </citation>
    <scope>NUCLEOTIDE SEQUENCE [LARGE SCALE GENOMIC DNA]</scope>
    <source>
        <strain evidence="2">SpSt-1261</strain>
    </source>
</reference>
<sequence>MKRDEILRRHYLSKKEKDEILKEVNSKLKISLEPEKVEILESKEFSCYLFDSVPALCKTEDKFFPHLKYLLKHRDTILPKIFVDKGAVKPVSSGADLMAPGIVRIEGDFLPGDIVIVEDLEHKLPIAVMIAEMSSAEMKVTKRGRVARNIHYVGDKFWNV</sequence>
<comment type="caution">
    <text evidence="3">The sequence shown here is derived from an EMBL/GenBank/DDBJ whole genome shotgun (WGS) entry which is preliminary data.</text>
</comment>
<evidence type="ECO:0000313" key="4">
    <source>
        <dbReference type="Proteomes" id="UP000237153"/>
    </source>
</evidence>
<evidence type="ECO:0000259" key="1">
    <source>
        <dbReference type="SMART" id="SM00359"/>
    </source>
</evidence>
<dbReference type="CDD" id="cd21154">
    <property type="entry name" value="PUA_MJ1432-like"/>
    <property type="match status" value="1"/>
</dbReference>
<dbReference type="EMBL" id="DSFH01000004">
    <property type="protein sequence ID" value="HEW63471.1"/>
    <property type="molecule type" value="Genomic_DNA"/>
</dbReference>
<name>A0A2J6N935_9CREN</name>
<dbReference type="Gene3D" id="3.10.450.120">
    <property type="entry name" value="Pre-PUA domain, domain 1"/>
    <property type="match status" value="1"/>
</dbReference>
<dbReference type="InterPro" id="IPR022430">
    <property type="entry name" value="CHP03684"/>
</dbReference>
<accession>A0A2J6N935</accession>
<dbReference type="SMART" id="SM00359">
    <property type="entry name" value="PUA"/>
    <property type="match status" value="1"/>
</dbReference>
<proteinExistence type="predicted"/>
<evidence type="ECO:0000313" key="2">
    <source>
        <dbReference type="EMBL" id="HEW63471.1"/>
    </source>
</evidence>
<dbReference type="NCBIfam" id="TIGR00451">
    <property type="entry name" value="unchar_dom_2"/>
    <property type="match status" value="1"/>
</dbReference>
<dbReference type="Pfam" id="PF01472">
    <property type="entry name" value="PUA"/>
    <property type="match status" value="1"/>
</dbReference>
<dbReference type="AlphaFoldDB" id="A0A2J6N935"/>
<dbReference type="Proteomes" id="UP000237153">
    <property type="component" value="Unassembled WGS sequence"/>
</dbReference>
<dbReference type="PIRSF" id="PIRSF005067">
    <property type="entry name" value="Tma_RNA-bind_prd"/>
    <property type="match status" value="1"/>
</dbReference>
<dbReference type="InterPro" id="IPR002478">
    <property type="entry name" value="PUA"/>
</dbReference>
<dbReference type="Pfam" id="PF09183">
    <property type="entry name" value="DUF1947"/>
    <property type="match status" value="1"/>
</dbReference>
<dbReference type="SUPFAM" id="SSF88697">
    <property type="entry name" value="PUA domain-like"/>
    <property type="match status" value="1"/>
</dbReference>
<dbReference type="InterPro" id="IPR015947">
    <property type="entry name" value="PUA-like_sf"/>
</dbReference>
<reference evidence="3 4" key="1">
    <citation type="submission" date="2018-01" db="EMBL/GenBank/DDBJ databases">
        <title>Metagenomic assembled genomes from two thermal pools in the Uzon Caldera, Kamchatka, Russia.</title>
        <authorList>
            <person name="Wilkins L."/>
            <person name="Ettinger C."/>
        </authorList>
    </citation>
    <scope>NUCLEOTIDE SEQUENCE [LARGE SCALE GENOMIC DNA]</scope>
    <source>
        <strain evidence="3">ZAV-06</strain>
    </source>
</reference>
<dbReference type="GO" id="GO:0003723">
    <property type="term" value="F:RNA binding"/>
    <property type="evidence" value="ECO:0007669"/>
    <property type="project" value="InterPro"/>
</dbReference>
<dbReference type="PANTHER" id="PTHR22798:SF0">
    <property type="entry name" value="MALIGNANT T-CELL-AMPLIFIED SEQUENCE 1"/>
    <property type="match status" value="1"/>
</dbReference>
<dbReference type="InterPro" id="IPR036974">
    <property type="entry name" value="PUA_sf"/>
</dbReference>
<evidence type="ECO:0000313" key="3">
    <source>
        <dbReference type="EMBL" id="PMB75968.1"/>
    </source>
</evidence>
<dbReference type="PROSITE" id="PS50890">
    <property type="entry name" value="PUA"/>
    <property type="match status" value="1"/>
</dbReference>
<feature type="domain" description="PUA" evidence="1">
    <location>
        <begin position="79"/>
        <end position="154"/>
    </location>
</feature>
<dbReference type="InterPro" id="IPR004521">
    <property type="entry name" value="Uncharacterised_CHP00451"/>
</dbReference>
<dbReference type="InterPro" id="IPR016437">
    <property type="entry name" value="MCT-1/Tma20"/>
</dbReference>
<dbReference type="NCBIfam" id="TIGR03684">
    <property type="entry name" value="arCOG00985"/>
    <property type="match status" value="1"/>
</dbReference>
<protein>
    <submittedName>
        <fullName evidence="2">DUF1947 domain-containing protein</fullName>
    </submittedName>
    <submittedName>
        <fullName evidence="3">Pseudouridine synthase</fullName>
    </submittedName>
</protein>
<organism evidence="3 4">
    <name type="scientific">Fervidicoccus fontis</name>
    <dbReference type="NCBI Taxonomy" id="683846"/>
    <lineage>
        <taxon>Archaea</taxon>
        <taxon>Thermoproteota</taxon>
        <taxon>Thermoprotei</taxon>
        <taxon>Fervidicoccales</taxon>
        <taxon>Fervidicoccaceae</taxon>
        <taxon>Fervidicoccus</taxon>
    </lineage>
</organism>
<dbReference type="SUPFAM" id="SSF88802">
    <property type="entry name" value="Pre-PUA domain"/>
    <property type="match status" value="1"/>
</dbReference>
<dbReference type="InterPro" id="IPR015266">
    <property type="entry name" value="DUF1947"/>
</dbReference>
<dbReference type="Gene3D" id="2.30.130.10">
    <property type="entry name" value="PUA domain"/>
    <property type="match status" value="1"/>
</dbReference>
<gene>
    <name evidence="3" type="ORF">C0188_00825</name>
    <name evidence="2" type="ORF">ENO39_00195</name>
</gene>
<dbReference type="Proteomes" id="UP000886076">
    <property type="component" value="Unassembled WGS sequence"/>
</dbReference>
<dbReference type="GO" id="GO:0001731">
    <property type="term" value="P:formation of translation preinitiation complex"/>
    <property type="evidence" value="ECO:0007669"/>
    <property type="project" value="TreeGrafter"/>
</dbReference>